<proteinExistence type="predicted"/>
<dbReference type="InterPro" id="IPR010982">
    <property type="entry name" value="Lambda_DNA-bd_dom_sf"/>
</dbReference>
<comment type="caution">
    <text evidence="2">The sequence shown here is derived from an EMBL/GenBank/DDBJ whole genome shotgun (WGS) entry which is preliminary data.</text>
</comment>
<evidence type="ECO:0000259" key="1">
    <source>
        <dbReference type="PROSITE" id="PS50943"/>
    </source>
</evidence>
<dbReference type="PROSITE" id="PS50943">
    <property type="entry name" value="HTH_CROC1"/>
    <property type="match status" value="1"/>
</dbReference>
<dbReference type="Gene3D" id="1.10.260.40">
    <property type="entry name" value="lambda repressor-like DNA-binding domains"/>
    <property type="match status" value="1"/>
</dbReference>
<organism evidence="2 3">
    <name type="scientific">Nitrosomonas ureae</name>
    <dbReference type="NCBI Taxonomy" id="44577"/>
    <lineage>
        <taxon>Bacteria</taxon>
        <taxon>Pseudomonadati</taxon>
        <taxon>Pseudomonadota</taxon>
        <taxon>Betaproteobacteria</taxon>
        <taxon>Nitrosomonadales</taxon>
        <taxon>Nitrosomonadaceae</taxon>
        <taxon>Nitrosomonas</taxon>
    </lineage>
</organism>
<dbReference type="SUPFAM" id="SSF47413">
    <property type="entry name" value="lambda repressor-like DNA-binding domains"/>
    <property type="match status" value="1"/>
</dbReference>
<name>A0A2T5ISQ7_9PROT</name>
<gene>
    <name evidence="2" type="ORF">C8R28_100880</name>
</gene>
<evidence type="ECO:0000313" key="3">
    <source>
        <dbReference type="Proteomes" id="UP000244110"/>
    </source>
</evidence>
<reference evidence="2 3" key="1">
    <citation type="submission" date="2018-04" db="EMBL/GenBank/DDBJ databases">
        <title>Active sludge and wastewater microbial communities from Klosterneuburg, Austria.</title>
        <authorList>
            <person name="Wagner M."/>
        </authorList>
    </citation>
    <scope>NUCLEOTIDE SEQUENCE [LARGE SCALE GENOMIC DNA]</scope>
    <source>
        <strain evidence="2 3">Nm4</strain>
    </source>
</reference>
<sequence>MARVVVRYIPKTEERTRLVKIMGKRLREAREIAGFNQSEAARRLGYTNSSKLAKIEAGSDTNSIPLWLIIRAARLYHVSIDFLFGESSDWEMSAQAISERETQKWLFEQWEQSRMADMNSVRKLQDRINAVTEFMKYFFESAVDLDIAMKRFIELNPEFNELRGSNTLLSRVNRIAELTSKSRTKLEIYAELANGINRFKIDSKPQPRLFSD</sequence>
<keyword evidence="2" id="KW-0238">DNA-binding</keyword>
<dbReference type="EMBL" id="QAOL01000008">
    <property type="protein sequence ID" value="PTQ86885.1"/>
    <property type="molecule type" value="Genomic_DNA"/>
</dbReference>
<protein>
    <submittedName>
        <fullName evidence="2">DNA-binding XRE family transcriptional regulator</fullName>
    </submittedName>
</protein>
<evidence type="ECO:0000313" key="2">
    <source>
        <dbReference type="EMBL" id="PTQ86885.1"/>
    </source>
</evidence>
<accession>A0A2T5ISQ7</accession>
<dbReference type="InterPro" id="IPR001387">
    <property type="entry name" value="Cro/C1-type_HTH"/>
</dbReference>
<dbReference type="SMART" id="SM00530">
    <property type="entry name" value="HTH_XRE"/>
    <property type="match status" value="1"/>
</dbReference>
<dbReference type="Pfam" id="PF13560">
    <property type="entry name" value="HTH_31"/>
    <property type="match status" value="1"/>
</dbReference>
<dbReference type="AlphaFoldDB" id="A0A2T5ISQ7"/>
<dbReference type="GO" id="GO:0003677">
    <property type="term" value="F:DNA binding"/>
    <property type="evidence" value="ECO:0007669"/>
    <property type="project" value="UniProtKB-KW"/>
</dbReference>
<dbReference type="Proteomes" id="UP000244110">
    <property type="component" value="Unassembled WGS sequence"/>
</dbReference>
<dbReference type="CDD" id="cd00093">
    <property type="entry name" value="HTH_XRE"/>
    <property type="match status" value="1"/>
</dbReference>
<feature type="domain" description="HTH cro/C1-type" evidence="1">
    <location>
        <begin position="26"/>
        <end position="83"/>
    </location>
</feature>